<keyword evidence="11" id="KW-0966">Cell projection</keyword>
<keyword evidence="12" id="KW-1185">Reference proteome</keyword>
<comment type="similarity">
    <text evidence="3 10">Belongs to the FliL family.</text>
</comment>
<organism evidence="11 12">
    <name type="scientific">Marinibactrum halimedae</name>
    <dbReference type="NCBI Taxonomy" id="1444977"/>
    <lineage>
        <taxon>Bacteria</taxon>
        <taxon>Pseudomonadati</taxon>
        <taxon>Pseudomonadota</taxon>
        <taxon>Gammaproteobacteria</taxon>
        <taxon>Cellvibrionales</taxon>
        <taxon>Cellvibrionaceae</taxon>
        <taxon>Marinibactrum</taxon>
    </lineage>
</organism>
<keyword evidence="11" id="KW-0282">Flagellum</keyword>
<keyword evidence="9 10" id="KW-0472">Membrane</keyword>
<dbReference type="InterPro" id="IPR005503">
    <property type="entry name" value="FliL"/>
</dbReference>
<protein>
    <recommendedName>
        <fullName evidence="10">Flagellar protein FliL</fullName>
    </recommendedName>
</protein>
<comment type="function">
    <text evidence="1 10">Controls the rotational direction of flagella during chemotaxis.</text>
</comment>
<sequence length="176" mass="19569">MADEDQEVDAEGGGGGKKKLILLIVVGLLLIVLSVGGTIAVLTMFEDEPPPEMAEGGDEGASMEEPSEEKLPALYYPLKPSIVVTFNARGRQRYGQFDITLLTRNDLAIKEIELHMSRIRNDLVMLFSSMDYQEIQTAEGKELLRQQALKSIQKILEEEMGEPAIEQVLFTNLVMQ</sequence>
<evidence type="ECO:0000256" key="5">
    <source>
        <dbReference type="ARBA" id="ARBA00022500"/>
    </source>
</evidence>
<keyword evidence="4" id="KW-1003">Cell membrane</keyword>
<dbReference type="GO" id="GO:0071978">
    <property type="term" value="P:bacterial-type flagellum-dependent swarming motility"/>
    <property type="evidence" value="ECO:0007669"/>
    <property type="project" value="TreeGrafter"/>
</dbReference>
<dbReference type="GO" id="GO:0009425">
    <property type="term" value="C:bacterial-type flagellum basal body"/>
    <property type="evidence" value="ECO:0007669"/>
    <property type="project" value="InterPro"/>
</dbReference>
<keyword evidence="7 10" id="KW-0283">Flagellar rotation</keyword>
<dbReference type="Pfam" id="PF03748">
    <property type="entry name" value="FliL"/>
    <property type="match status" value="1"/>
</dbReference>
<dbReference type="GO" id="GO:0006935">
    <property type="term" value="P:chemotaxis"/>
    <property type="evidence" value="ECO:0007669"/>
    <property type="project" value="UniProtKB-KW"/>
</dbReference>
<dbReference type="Proteomes" id="UP001156870">
    <property type="component" value="Unassembled WGS sequence"/>
</dbReference>
<name>A0AA37WL17_9GAMM</name>
<dbReference type="RefSeq" id="WP_232593731.1">
    <property type="nucleotide sequence ID" value="NZ_BSPD01000017.1"/>
</dbReference>
<evidence type="ECO:0000256" key="2">
    <source>
        <dbReference type="ARBA" id="ARBA00004162"/>
    </source>
</evidence>
<dbReference type="PANTHER" id="PTHR35091">
    <property type="entry name" value="FLAGELLAR PROTEIN FLIL"/>
    <property type="match status" value="1"/>
</dbReference>
<comment type="subcellular location">
    <subcellularLocation>
        <location evidence="10">Cell inner membrane</location>
    </subcellularLocation>
    <subcellularLocation>
        <location evidence="2">Cell membrane</location>
        <topology evidence="2">Single-pass membrane protein</topology>
    </subcellularLocation>
</comment>
<keyword evidence="5 10" id="KW-0145">Chemotaxis</keyword>
<evidence type="ECO:0000313" key="12">
    <source>
        <dbReference type="Proteomes" id="UP001156870"/>
    </source>
</evidence>
<proteinExistence type="inferred from homology"/>
<evidence type="ECO:0000256" key="1">
    <source>
        <dbReference type="ARBA" id="ARBA00002254"/>
    </source>
</evidence>
<evidence type="ECO:0000256" key="7">
    <source>
        <dbReference type="ARBA" id="ARBA00022779"/>
    </source>
</evidence>
<reference evidence="11 12" key="1">
    <citation type="journal article" date="2014" name="Int. J. Syst. Evol. Microbiol.">
        <title>Complete genome sequence of Corynebacterium casei LMG S-19264T (=DSM 44701T), isolated from a smear-ripened cheese.</title>
        <authorList>
            <consortium name="US DOE Joint Genome Institute (JGI-PGF)"/>
            <person name="Walter F."/>
            <person name="Albersmeier A."/>
            <person name="Kalinowski J."/>
            <person name="Ruckert C."/>
        </authorList>
    </citation>
    <scope>NUCLEOTIDE SEQUENCE [LARGE SCALE GENOMIC DNA]</scope>
    <source>
        <strain evidence="11 12">NBRC 110095</strain>
    </source>
</reference>
<comment type="caution">
    <text evidence="11">The sequence shown here is derived from an EMBL/GenBank/DDBJ whole genome shotgun (WGS) entry which is preliminary data.</text>
</comment>
<evidence type="ECO:0000256" key="3">
    <source>
        <dbReference type="ARBA" id="ARBA00008281"/>
    </source>
</evidence>
<dbReference type="EMBL" id="BSPD01000017">
    <property type="protein sequence ID" value="GLS24740.1"/>
    <property type="molecule type" value="Genomic_DNA"/>
</dbReference>
<accession>A0AA37WL17</accession>
<gene>
    <name evidence="11" type="ORF">GCM10007877_04540</name>
</gene>
<evidence type="ECO:0000256" key="4">
    <source>
        <dbReference type="ARBA" id="ARBA00022475"/>
    </source>
</evidence>
<keyword evidence="10" id="KW-0997">Cell inner membrane</keyword>
<keyword evidence="11" id="KW-0969">Cilium</keyword>
<keyword evidence="8 10" id="KW-1133">Transmembrane helix</keyword>
<dbReference type="AlphaFoldDB" id="A0AA37WL17"/>
<dbReference type="GO" id="GO:0005886">
    <property type="term" value="C:plasma membrane"/>
    <property type="evidence" value="ECO:0007669"/>
    <property type="project" value="UniProtKB-SubCell"/>
</dbReference>
<feature type="transmembrane region" description="Helical" evidence="10">
    <location>
        <begin position="20"/>
        <end position="45"/>
    </location>
</feature>
<evidence type="ECO:0000256" key="8">
    <source>
        <dbReference type="ARBA" id="ARBA00022989"/>
    </source>
</evidence>
<evidence type="ECO:0000256" key="10">
    <source>
        <dbReference type="RuleBase" id="RU364125"/>
    </source>
</evidence>
<dbReference type="PANTHER" id="PTHR35091:SF2">
    <property type="entry name" value="FLAGELLAR PROTEIN FLIL"/>
    <property type="match status" value="1"/>
</dbReference>
<evidence type="ECO:0000256" key="9">
    <source>
        <dbReference type="ARBA" id="ARBA00023136"/>
    </source>
</evidence>
<evidence type="ECO:0000256" key="6">
    <source>
        <dbReference type="ARBA" id="ARBA00022692"/>
    </source>
</evidence>
<evidence type="ECO:0000313" key="11">
    <source>
        <dbReference type="EMBL" id="GLS24740.1"/>
    </source>
</evidence>
<keyword evidence="6 10" id="KW-0812">Transmembrane</keyword>